<evidence type="ECO:0000313" key="1">
    <source>
        <dbReference type="EMBL" id="AQP44500.1"/>
    </source>
</evidence>
<dbReference type="AlphaFoldDB" id="A0A1Q2CEJ8"/>
<dbReference type="KEGG" id="tfl:RPIT_06485"/>
<dbReference type="SUPFAM" id="SSF48452">
    <property type="entry name" value="TPR-like"/>
    <property type="match status" value="3"/>
</dbReference>
<evidence type="ECO:0000313" key="2">
    <source>
        <dbReference type="Proteomes" id="UP000188324"/>
    </source>
</evidence>
<sequence length="803" mass="84235">MAEPAQDLYELGRSALAEHRTADARALLVKAAARCPPDHLELSLRIRISLAWTVYDERGPDAALRSLSEARRTAHRAGLTHLAAAATVQIGTVHARSGDLGAAWRCLREVADDDLPAPDRMRMLLNRGTLASELRHFDDAVADLQSASLLARDLGESAIHFMARHNLGWVQFLRGDLPAALRHMHDAESLHPLLDLSVSRQDRARVLLEAGLADDAHRLLLLARDGQPTAQRRAEVDIDLARCALLLGRADDARERARAAAAVFRRRNQAGWHRRAALVGLLARPRLGAARRLWADAREAGDRGVALRAAAAGLMAPNPGGADRTDLTAYAAQLTRSPTVSLRLAGLLALAAAAEDAAVARRFLRRASSTLVRAQLGLASLDLRTATALHGEAAAALDIELAADLGPDALVETTERWRMATRPSPQVRPPTDPRLAEAASTLRKLRAEFDPAAPDAPTVAASIAGAEHEVRALTWGAPRAQPPLPGIMSAGALRRAARSAGATIVVTVRRGDHIDAVLLGEGPTHTVHLGSAAALIELVEAVHADLTVRARLGPAHPLAATVRSSLNARLHQLGQAVAAPLADRSGPLVIVPTRALTGVPWLALPHLAGRPVTVSPTASSWATGARTVSDPTAEVLTGPALELAAEEARAVSTAWNASAADALPSALAAADLVHVAAHGEHRGDNPLFSSLLLDGGPVFAHELEGLPMRASHVVLSACEVGRATQRPGDQPLGFTATLLCAGVVCVVAPVAPVDDALAAQVMAAYHEKLRTGVDAATALALATAGDPAAGAFTCFGAPWRVAL</sequence>
<keyword evidence="2" id="KW-1185">Reference proteome</keyword>
<reference evidence="1 2" key="1">
    <citation type="journal article" date="2016" name="Int. J. Syst. Evol. Microbiol.">
        <title>Tessaracoccus flavus sp. nov., isolated from the drainage system of a lindane-producing factory.</title>
        <authorList>
            <person name="Kumari R."/>
            <person name="Singh P."/>
            <person name="Schumann P."/>
            <person name="Lal R."/>
        </authorList>
    </citation>
    <scope>NUCLEOTIDE SEQUENCE [LARGE SCALE GENOMIC DNA]</scope>
    <source>
        <strain evidence="1 2">RP1T</strain>
    </source>
</reference>
<dbReference type="RefSeq" id="WP_077341658.1">
    <property type="nucleotide sequence ID" value="NZ_CP019605.1"/>
</dbReference>
<organism evidence="1 2">
    <name type="scientific">Tessaracoccus flavus</name>
    <dbReference type="NCBI Taxonomy" id="1610493"/>
    <lineage>
        <taxon>Bacteria</taxon>
        <taxon>Bacillati</taxon>
        <taxon>Actinomycetota</taxon>
        <taxon>Actinomycetes</taxon>
        <taxon>Propionibacteriales</taxon>
        <taxon>Propionibacteriaceae</taxon>
        <taxon>Tessaracoccus</taxon>
    </lineage>
</organism>
<accession>A0A1Q2CEJ8</accession>
<dbReference type="Gene3D" id="1.25.40.10">
    <property type="entry name" value="Tetratricopeptide repeat domain"/>
    <property type="match status" value="2"/>
</dbReference>
<dbReference type="Proteomes" id="UP000188324">
    <property type="component" value="Chromosome"/>
</dbReference>
<name>A0A1Q2CEJ8_9ACTN</name>
<dbReference type="EMBL" id="CP019605">
    <property type="protein sequence ID" value="AQP44500.1"/>
    <property type="molecule type" value="Genomic_DNA"/>
</dbReference>
<proteinExistence type="predicted"/>
<dbReference type="InterPro" id="IPR024983">
    <property type="entry name" value="CHAT_dom"/>
</dbReference>
<dbReference type="OrthoDB" id="9761935at2"/>
<dbReference type="STRING" id="1610493.RPIT_06485"/>
<protein>
    <submittedName>
        <fullName evidence="1">Uncharacterized protein</fullName>
    </submittedName>
</protein>
<gene>
    <name evidence="1" type="ORF">RPIT_06485</name>
</gene>
<dbReference type="InterPro" id="IPR011990">
    <property type="entry name" value="TPR-like_helical_dom_sf"/>
</dbReference>
<dbReference type="Pfam" id="PF12770">
    <property type="entry name" value="CHAT"/>
    <property type="match status" value="1"/>
</dbReference>